<organism evidence="2 3">
    <name type="scientific">Opisthorchis felineus</name>
    <dbReference type="NCBI Taxonomy" id="147828"/>
    <lineage>
        <taxon>Eukaryota</taxon>
        <taxon>Metazoa</taxon>
        <taxon>Spiralia</taxon>
        <taxon>Lophotrochozoa</taxon>
        <taxon>Platyhelminthes</taxon>
        <taxon>Trematoda</taxon>
        <taxon>Digenea</taxon>
        <taxon>Opisthorchiida</taxon>
        <taxon>Opisthorchiata</taxon>
        <taxon>Opisthorchiidae</taxon>
        <taxon>Opisthorchis</taxon>
    </lineage>
</organism>
<keyword evidence="3" id="KW-1185">Reference proteome</keyword>
<comment type="caution">
    <text evidence="2">The sequence shown here is derived from an EMBL/GenBank/DDBJ whole genome shotgun (WGS) entry which is preliminary data.</text>
</comment>
<evidence type="ECO:0000256" key="1">
    <source>
        <dbReference type="ARBA" id="ARBA00009973"/>
    </source>
</evidence>
<gene>
    <name evidence="2" type="ORF">CRM22_006431</name>
</gene>
<evidence type="ECO:0000313" key="2">
    <source>
        <dbReference type="EMBL" id="TGZ64307.1"/>
    </source>
</evidence>
<dbReference type="EMBL" id="SJOL01006800">
    <property type="protein sequence ID" value="TGZ64307.1"/>
    <property type="molecule type" value="Genomic_DNA"/>
</dbReference>
<protein>
    <submittedName>
        <fullName evidence="2">Uncharacterized protein</fullName>
    </submittedName>
</protein>
<dbReference type="OrthoDB" id="10003460at2759"/>
<dbReference type="AlphaFoldDB" id="A0A4S2LTN5"/>
<proteinExistence type="inferred from homology"/>
<accession>A0A4S2LTN5</accession>
<dbReference type="PANTHER" id="PTHR28448:SF1">
    <property type="entry name" value="UPF0728 PROTEIN C10ORF53"/>
    <property type="match status" value="1"/>
</dbReference>
<dbReference type="Proteomes" id="UP000308267">
    <property type="component" value="Unassembled WGS sequence"/>
</dbReference>
<comment type="similarity">
    <text evidence="1">Belongs to the UPF0728 family.</text>
</comment>
<evidence type="ECO:0000313" key="3">
    <source>
        <dbReference type="Proteomes" id="UP000308267"/>
    </source>
</evidence>
<name>A0A4S2LTN5_OPIFE</name>
<reference evidence="2 3" key="1">
    <citation type="journal article" date="2019" name="BMC Genomics">
        <title>New insights from Opisthorchis felineus genome: update on genomics of the epidemiologically important liver flukes.</title>
        <authorList>
            <person name="Ershov N.I."/>
            <person name="Mordvinov V.A."/>
            <person name="Prokhortchouk E.B."/>
            <person name="Pakharukova M.Y."/>
            <person name="Gunbin K.V."/>
            <person name="Ustyantsev K."/>
            <person name="Genaev M.A."/>
            <person name="Blinov A.G."/>
            <person name="Mazur A."/>
            <person name="Boulygina E."/>
            <person name="Tsygankova S."/>
            <person name="Khrameeva E."/>
            <person name="Chekanov N."/>
            <person name="Fan G."/>
            <person name="Xiao A."/>
            <person name="Zhang H."/>
            <person name="Xu X."/>
            <person name="Yang H."/>
            <person name="Solovyev V."/>
            <person name="Lee S.M."/>
            <person name="Liu X."/>
            <person name="Afonnikov D.A."/>
            <person name="Skryabin K.G."/>
        </authorList>
    </citation>
    <scope>NUCLEOTIDE SEQUENCE [LARGE SCALE GENOMIC DNA]</scope>
    <source>
        <strain evidence="2">AK-0245</strain>
        <tissue evidence="2">Whole organism</tissue>
    </source>
</reference>
<dbReference type="Pfam" id="PF15092">
    <property type="entry name" value="UPF0728"/>
    <property type="match status" value="1"/>
</dbReference>
<sequence>MPQNATVILRYGMYEVAGVVTPRTHRLQGLKCQLEKNGHNVVLEEIPGIRGILEVMVNGEKVYGCQVLDLQFSCDGLLDERCSEIVQAVLKAY</sequence>
<dbReference type="InterPro" id="IPR027885">
    <property type="entry name" value="UPF0728"/>
</dbReference>
<dbReference type="PANTHER" id="PTHR28448">
    <property type="entry name" value="UPF0728 PROTEIN C10ORF53"/>
    <property type="match status" value="1"/>
</dbReference>